<proteinExistence type="predicted"/>
<dbReference type="Proteomes" id="UP001055013">
    <property type="component" value="Unassembled WGS sequence"/>
</dbReference>
<organism evidence="1 2">
    <name type="scientific">Caballeronia novacaledonica</name>
    <dbReference type="NCBI Taxonomy" id="1544861"/>
    <lineage>
        <taxon>Bacteria</taxon>
        <taxon>Pseudomonadati</taxon>
        <taxon>Pseudomonadota</taxon>
        <taxon>Betaproteobacteria</taxon>
        <taxon>Burkholderiales</taxon>
        <taxon>Burkholderiaceae</taxon>
        <taxon>Caballeronia</taxon>
    </lineage>
</organism>
<dbReference type="EMBL" id="BPUR01000006">
    <property type="protein sequence ID" value="GJH17672.1"/>
    <property type="molecule type" value="Genomic_DNA"/>
</dbReference>
<accession>A0ACB5QSH4</accession>
<evidence type="ECO:0000313" key="2">
    <source>
        <dbReference type="Proteomes" id="UP001055013"/>
    </source>
</evidence>
<comment type="caution">
    <text evidence="1">The sequence shown here is derived from an EMBL/GenBank/DDBJ whole genome shotgun (WGS) entry which is preliminary data.</text>
</comment>
<protein>
    <submittedName>
        <fullName evidence="1">Sugar ABC transporter substrate-binding protein</fullName>
    </submittedName>
</protein>
<name>A0ACB5QSH4_9BURK</name>
<evidence type="ECO:0000313" key="1">
    <source>
        <dbReference type="EMBL" id="GJH17672.1"/>
    </source>
</evidence>
<reference evidence="1" key="1">
    <citation type="submission" date="2021-09" db="EMBL/GenBank/DDBJ databases">
        <title>Isolation and characterization of 3-chlorobenzoate degrading bacteria from soils in Shizuoka.</title>
        <authorList>
            <person name="Ifat A."/>
            <person name="Ogawa N."/>
            <person name="Kimbara K."/>
            <person name="Moriuchi R."/>
            <person name="Dohra H."/>
            <person name="Shintani M."/>
        </authorList>
    </citation>
    <scope>NUCLEOTIDE SEQUENCE</scope>
    <source>
        <strain evidence="1">19CS2-2</strain>
    </source>
</reference>
<gene>
    <name evidence="1" type="ORF">CBA19CS22_14040</name>
</gene>
<keyword evidence="2" id="KW-1185">Reference proteome</keyword>
<sequence>MKTLIRKLGKMLCVSAAVAGLAASVTLHAEPVAHFDFISHAPDSDAWWNTVKNGIKQADEDFNVKTDYRNPPNGDIADMVRLVDQAAARNYDGVVTTIADFDLLKGSISKLKAKNIPVITANTGTEKQSAELGALLHVGQPEYLAGKEAGLRAKADGIKSFVCVNHYATNPLSFERCRGFADAIGADMKTSVLDAGTDPTDIESKVSAWLRSHPNTQAVLTLGPTSADPTIRAVTKAGLAGKIWFATFDIDTDVAKAIKAGTIKFCTDQQPYLQGYIPVAMLAIMHRNHNTNIAQARAELEKDPKFATRLKDYGLKPVYEARNISSGPGFITPQNIEQVSSMAGRYR</sequence>